<dbReference type="PROSITE" id="PS51186">
    <property type="entry name" value="GNAT"/>
    <property type="match status" value="1"/>
</dbReference>
<sequence>METVLANTLSKTTIIGESNIEQKSKTNFANDAKKMTRYSLADSADSVMNTAMDYYIKIITREDEHRVLKFLRRFFFRDEPLNQSIALIPEGEDTTCHELEDYCKDSSLENNLSLMAISSSTGAIIGVLLNGKMEPCEEEEPEYIKNCENSKFKMILRFLHYIDKNVNADGKFRNQNILEIRIISVDTNWRGKGIAKALIENTTQIARERGFNIVRADCSSMFSGKLCERLGFEAIFQIKYTDYLDENGKPVFSPELPHTAAITYIKRL</sequence>
<organism evidence="2 3">
    <name type="scientific">Polistes dominula</name>
    <name type="common">European paper wasp</name>
    <name type="synonym">Vespa dominula</name>
    <dbReference type="NCBI Taxonomy" id="743375"/>
    <lineage>
        <taxon>Eukaryota</taxon>
        <taxon>Metazoa</taxon>
        <taxon>Ecdysozoa</taxon>
        <taxon>Arthropoda</taxon>
        <taxon>Hexapoda</taxon>
        <taxon>Insecta</taxon>
        <taxon>Pterygota</taxon>
        <taxon>Neoptera</taxon>
        <taxon>Endopterygota</taxon>
        <taxon>Hymenoptera</taxon>
        <taxon>Apocrita</taxon>
        <taxon>Aculeata</taxon>
        <taxon>Vespoidea</taxon>
        <taxon>Vespidae</taxon>
        <taxon>Polistinae</taxon>
        <taxon>Polistini</taxon>
        <taxon>Polistes</taxon>
    </lineage>
</organism>
<proteinExistence type="predicted"/>
<evidence type="ECO:0000313" key="3">
    <source>
        <dbReference type="RefSeq" id="XP_015176964.1"/>
    </source>
</evidence>
<name>A0ABM1I9S7_POLDO</name>
<evidence type="ECO:0000313" key="2">
    <source>
        <dbReference type="Proteomes" id="UP000694924"/>
    </source>
</evidence>
<protein>
    <submittedName>
        <fullName evidence="3">Dopamine N-acetyltransferase-like isoform X1</fullName>
    </submittedName>
</protein>
<dbReference type="InterPro" id="IPR000182">
    <property type="entry name" value="GNAT_dom"/>
</dbReference>
<reference evidence="3" key="1">
    <citation type="submission" date="2025-08" db="UniProtKB">
        <authorList>
            <consortium name="RefSeq"/>
        </authorList>
    </citation>
    <scope>IDENTIFICATION</scope>
    <source>
        <tissue evidence="3">Whole body</tissue>
    </source>
</reference>
<accession>A0ABM1I9S7</accession>
<dbReference type="PANTHER" id="PTHR20905:SF1">
    <property type="entry name" value="AT07410P-RELATED"/>
    <property type="match status" value="1"/>
</dbReference>
<feature type="domain" description="N-acetyltransferase" evidence="1">
    <location>
        <begin position="112"/>
        <end position="268"/>
    </location>
</feature>
<dbReference type="PANTHER" id="PTHR20905">
    <property type="entry name" value="N-ACETYLTRANSFERASE-RELATED"/>
    <property type="match status" value="1"/>
</dbReference>
<dbReference type="CDD" id="cd04301">
    <property type="entry name" value="NAT_SF"/>
    <property type="match status" value="1"/>
</dbReference>
<dbReference type="Proteomes" id="UP000694924">
    <property type="component" value="Unplaced"/>
</dbReference>
<dbReference type="SUPFAM" id="SSF55729">
    <property type="entry name" value="Acyl-CoA N-acyltransferases (Nat)"/>
    <property type="match status" value="1"/>
</dbReference>
<dbReference type="Pfam" id="PF00583">
    <property type="entry name" value="Acetyltransf_1"/>
    <property type="match status" value="1"/>
</dbReference>
<dbReference type="InterPro" id="IPR016181">
    <property type="entry name" value="Acyl_CoA_acyltransferase"/>
</dbReference>
<dbReference type="RefSeq" id="XP_015176964.1">
    <property type="nucleotide sequence ID" value="XM_015321478.1"/>
</dbReference>
<evidence type="ECO:0000259" key="1">
    <source>
        <dbReference type="PROSITE" id="PS51186"/>
    </source>
</evidence>
<dbReference type="GeneID" id="107066651"/>
<gene>
    <name evidence="3" type="primary">LOC107066651</name>
</gene>
<dbReference type="Gene3D" id="3.40.630.30">
    <property type="match status" value="1"/>
</dbReference>
<keyword evidence="2" id="KW-1185">Reference proteome</keyword>